<dbReference type="PANTHER" id="PTHR11895:SF76">
    <property type="entry name" value="INDOLEACETAMIDE HYDROLASE"/>
    <property type="match status" value="1"/>
</dbReference>
<dbReference type="STRING" id="1827387.A4S15_13690"/>
<proteinExistence type="predicted"/>
<sequence>MSNLHMMGAVELRRMIGKREVSPVEIIKDCQARMDAVNPAVNAICARDDKAALAAAKAAEKAMMAGDKLGPLHGLPVGIKDLDDTAGLLTTYGSMQHRRNVPKADSAMVARLRAAGAIIAAKTNTPEFGAGANTVNEVWGATCNAFDPKLSASGSSGGSAVALATHMLALATGSDMGGSLRTPAAFNGVVGFRPSPGIVPYTGRAFGWSPLQVTGPMARSVGDLALLLSAQAGMNDHEPLAMPIEARALASLPPCDLSRLRVGYTEDFGQCAVAKSVRKAFRAKIAAIRHLFHSCDEVKPKLGDGHRIFDVLRAASFVDKHKDTYRNAPHLLGPHVRANVEFGLSLQFVDLCSAHNDHTRHFNQFQDLYQEFDLILSPMASVSPFPWREPAVMEIDGRKLDIYYRWLGLAYVVTLATNPAICLPAGRDEHGLPFGLQIVGRFRGDIAALSAAAALEDSMTKITGLARPVPDDKKLRKAQPGLHQPVTHPPQHRTQIAPRSL</sequence>
<dbReference type="InterPro" id="IPR000120">
    <property type="entry name" value="Amidase"/>
</dbReference>
<evidence type="ECO:0000259" key="2">
    <source>
        <dbReference type="Pfam" id="PF01425"/>
    </source>
</evidence>
<dbReference type="InterPro" id="IPR036928">
    <property type="entry name" value="AS_sf"/>
</dbReference>
<accession>A0A1W9HRJ2</accession>
<evidence type="ECO:0000256" key="1">
    <source>
        <dbReference type="SAM" id="MobiDB-lite"/>
    </source>
</evidence>
<organism evidence="3 4">
    <name type="scientific">Candidatus Raskinella chloraquaticus</name>
    <dbReference type="NCBI Taxonomy" id="1951219"/>
    <lineage>
        <taxon>Bacteria</taxon>
        <taxon>Pseudomonadati</taxon>
        <taxon>Pseudomonadota</taxon>
        <taxon>Alphaproteobacteria</taxon>
        <taxon>Hyphomicrobiales</taxon>
        <taxon>Phreatobacteraceae</taxon>
        <taxon>Candidatus Raskinella</taxon>
    </lineage>
</organism>
<dbReference type="AlphaFoldDB" id="A0A1W9HRJ2"/>
<dbReference type="Pfam" id="PF01425">
    <property type="entry name" value="Amidase"/>
    <property type="match status" value="1"/>
</dbReference>
<evidence type="ECO:0000313" key="3">
    <source>
        <dbReference type="EMBL" id="OQW50023.1"/>
    </source>
</evidence>
<protein>
    <submittedName>
        <fullName evidence="3">Amidase</fullName>
    </submittedName>
</protein>
<comment type="caution">
    <text evidence="3">The sequence shown here is derived from an EMBL/GenBank/DDBJ whole genome shotgun (WGS) entry which is preliminary data.</text>
</comment>
<dbReference type="Gene3D" id="3.90.1300.10">
    <property type="entry name" value="Amidase signature (AS) domain"/>
    <property type="match status" value="1"/>
</dbReference>
<name>A0A1W9HRJ2_9HYPH</name>
<dbReference type="PANTHER" id="PTHR11895">
    <property type="entry name" value="TRANSAMIDASE"/>
    <property type="match status" value="1"/>
</dbReference>
<feature type="region of interest" description="Disordered" evidence="1">
    <location>
        <begin position="476"/>
        <end position="501"/>
    </location>
</feature>
<dbReference type="Proteomes" id="UP000192872">
    <property type="component" value="Unassembled WGS sequence"/>
</dbReference>
<dbReference type="InterPro" id="IPR023631">
    <property type="entry name" value="Amidase_dom"/>
</dbReference>
<dbReference type="GO" id="GO:0003824">
    <property type="term" value="F:catalytic activity"/>
    <property type="evidence" value="ECO:0007669"/>
    <property type="project" value="InterPro"/>
</dbReference>
<dbReference type="RefSeq" id="WP_376800001.1">
    <property type="nucleotide sequence ID" value="NZ_DBNB01000007.1"/>
</dbReference>
<dbReference type="EMBL" id="LWDL01000028">
    <property type="protein sequence ID" value="OQW50023.1"/>
    <property type="molecule type" value="Genomic_DNA"/>
</dbReference>
<evidence type="ECO:0000313" key="4">
    <source>
        <dbReference type="Proteomes" id="UP000192872"/>
    </source>
</evidence>
<dbReference type="SUPFAM" id="SSF75304">
    <property type="entry name" value="Amidase signature (AS) enzymes"/>
    <property type="match status" value="1"/>
</dbReference>
<reference evidence="3 4" key="1">
    <citation type="journal article" date="2017" name="Water Res.">
        <title>Comammox in drinking water systems.</title>
        <authorList>
            <person name="Wang Y."/>
            <person name="Ma L."/>
            <person name="Mao Y."/>
            <person name="Jiang X."/>
            <person name="Xia Y."/>
            <person name="Yu K."/>
            <person name="Li B."/>
            <person name="Zhang T."/>
        </authorList>
    </citation>
    <scope>NUCLEOTIDE SEQUENCE [LARGE SCALE GENOMIC DNA]</scope>
    <source>
        <strain evidence="3">SG_bin8</strain>
    </source>
</reference>
<feature type="domain" description="Amidase" evidence="2">
    <location>
        <begin position="25"/>
        <end position="445"/>
    </location>
</feature>
<gene>
    <name evidence="3" type="ORF">A4S15_13690</name>
</gene>